<accession>A0ABW7N3Y2</accession>
<dbReference type="SUPFAM" id="SSF50998">
    <property type="entry name" value="Quinoprotein alcohol dehydrogenase-like"/>
    <property type="match status" value="1"/>
</dbReference>
<evidence type="ECO:0000256" key="4">
    <source>
        <dbReference type="SAM" id="SignalP"/>
    </source>
</evidence>
<protein>
    <submittedName>
        <fullName evidence="7">Caspase family protein</fullName>
    </submittedName>
</protein>
<evidence type="ECO:0000256" key="3">
    <source>
        <dbReference type="PROSITE-ProRule" id="PRU00221"/>
    </source>
</evidence>
<dbReference type="PANTHER" id="PTHR22847:SF637">
    <property type="entry name" value="WD REPEAT DOMAIN 5B"/>
    <property type="match status" value="1"/>
</dbReference>
<dbReference type="InterPro" id="IPR015943">
    <property type="entry name" value="WD40/YVTN_repeat-like_dom_sf"/>
</dbReference>
<dbReference type="SUPFAM" id="SSF52129">
    <property type="entry name" value="Caspase-like"/>
    <property type="match status" value="1"/>
</dbReference>
<organism evidence="7 8">
    <name type="scientific">Marinoscillum luteum</name>
    <dbReference type="NCBI Taxonomy" id="861051"/>
    <lineage>
        <taxon>Bacteria</taxon>
        <taxon>Pseudomonadati</taxon>
        <taxon>Bacteroidota</taxon>
        <taxon>Cytophagia</taxon>
        <taxon>Cytophagales</taxon>
        <taxon>Reichenbachiellaceae</taxon>
        <taxon>Marinoscillum</taxon>
    </lineage>
</organism>
<feature type="domain" description="Peptidase C14 caspase" evidence="5">
    <location>
        <begin position="802"/>
        <end position="1051"/>
    </location>
</feature>
<evidence type="ECO:0000259" key="6">
    <source>
        <dbReference type="Pfam" id="PF13360"/>
    </source>
</evidence>
<dbReference type="Pfam" id="PF00656">
    <property type="entry name" value="Peptidase_C14"/>
    <property type="match status" value="1"/>
</dbReference>
<evidence type="ECO:0000313" key="8">
    <source>
        <dbReference type="Proteomes" id="UP001610063"/>
    </source>
</evidence>
<dbReference type="PROSITE" id="PS50082">
    <property type="entry name" value="WD_REPEATS_2"/>
    <property type="match status" value="3"/>
</dbReference>
<dbReference type="InterPro" id="IPR002372">
    <property type="entry name" value="PQQ_rpt_dom"/>
</dbReference>
<dbReference type="PROSITE" id="PS50294">
    <property type="entry name" value="WD_REPEATS_REGION"/>
    <property type="match status" value="1"/>
</dbReference>
<dbReference type="EMBL" id="JBIPKE010000011">
    <property type="protein sequence ID" value="MFH6982306.1"/>
    <property type="molecule type" value="Genomic_DNA"/>
</dbReference>
<feature type="chain" id="PRO_5046834719" evidence="4">
    <location>
        <begin position="19"/>
        <end position="1179"/>
    </location>
</feature>
<proteinExistence type="predicted"/>
<name>A0ABW7N3Y2_9BACT</name>
<dbReference type="Proteomes" id="UP001610063">
    <property type="component" value="Unassembled WGS sequence"/>
</dbReference>
<dbReference type="PANTHER" id="PTHR22847">
    <property type="entry name" value="WD40 REPEAT PROTEIN"/>
    <property type="match status" value="1"/>
</dbReference>
<sequence>MRSLATLFFFFTALSQVAAQDTELIIPLGHTRRVVDMAVSPGQQWMASIDGSTEVKLWDYVSGRELYHLHHQQSVNAISYHPQAQWLASGDDGGQLILWSDHGLKRWTIQAHDEKIKQVRFTSGGDTLVTASAGQIGIWNAASGSQIAQWSSPVESIESISVMENYLIIGGGQGELALIHIITGEVINQQKVSEARIGSICSDQSGAFLGTDAGELIKLDWKTFGITKSAPFSLRNYRVVSVPIQNLVYACGRDANENVKVFDAKTLQALPLSFEIETDKNSEAFKFGLRAMTIAADTLLLMADYQQVIRTYDLKNKLWTSPIFKGTAAAVYDLAVNRTENQLAIASGHGSIKVIDLTGTQSDMILTGSELGTRAIDFHPVNPVIAAYGMDEQIRVVNLISREEIFTLKAKGEYSTTPITFDPTGKYILRKSSNSDFDFYQFKSKTPKNLKVKDGQQYEFSPDGRRLVFQTPSGLSIYDPISLKVIKEIPLKEIQDISISAQGLTAALLRDDQTIHIFDKDYQKTSTLTIPVEGHSDKIYWSPDGKYLIGIRNSTKRGESGPDFSIKIIDVRDGQVTSTLKGHAGFTNSIAFVNGHLLSSAVDGKINIWDLNNAQNPLKGSVVPLDDDQYVITTPKGLFDATPRAMDQLHYVKGGKIVALSQMKSAYYEPHLLSKLLGLNAEPVRTSADLSGVSLYPELSLDHPLKNNGKLGINLSNSGGGIGRVIIMINGKEVSSDVRAASVTNEASVEIDYDITNHPFLYNDRVNKVSIKAYNSDGTLSSEEKSLYIFGEEKNTVTPRLFAIIAGSSDYAGEALDLKYAAKDATDLANAIGLSAQEYLGAENTHITLLTTDQEEAFWPTKENIKSAFESYSKQAKANDVLLVYLSGHGVNQGGENSDFYYLTCTAESGDMNNSLTRENSAIASSEFTEYIKSVSALKQILIIDACHSGRLASSLATSRSAMSSTQIRALERMKDRTGLFVLAGSAADAVSYETTLFGQGLLTYSLLFGMKGAALHEDGFVDVMDLFQFAANKVPELAEEIGGIQRPEIRMPEDGKSFDIGKLSESSREKIAIKAPKPVYVHSRFQDESSIYDRLGVSDLMDSKLVELSKSKDAPIVFVDDKSFSGATIISGRYTESGDLIRARVSLIKKGTEPKEVNLEAVNIDQLTEQIVELLKVD</sequence>
<evidence type="ECO:0000256" key="1">
    <source>
        <dbReference type="ARBA" id="ARBA00022574"/>
    </source>
</evidence>
<reference evidence="7 8" key="1">
    <citation type="journal article" date="2013" name="Int. J. Syst. Evol. Microbiol.">
        <title>Marinoscillum luteum sp. nov., isolated from marine sediment.</title>
        <authorList>
            <person name="Cha I.T."/>
            <person name="Park S.J."/>
            <person name="Kim S.J."/>
            <person name="Kim J.G."/>
            <person name="Jung M.Y."/>
            <person name="Shin K.S."/>
            <person name="Kwon K.K."/>
            <person name="Yang S.H."/>
            <person name="Seo Y.S."/>
            <person name="Rhee S.K."/>
        </authorList>
    </citation>
    <scope>NUCLEOTIDE SEQUENCE [LARGE SCALE GENOMIC DNA]</scope>
    <source>
        <strain evidence="7 8">KCTC 23939</strain>
    </source>
</reference>
<dbReference type="SUPFAM" id="SSF63829">
    <property type="entry name" value="Calcium-dependent phosphotriesterase"/>
    <property type="match status" value="1"/>
</dbReference>
<keyword evidence="8" id="KW-1185">Reference proteome</keyword>
<keyword evidence="1 3" id="KW-0853">WD repeat</keyword>
<dbReference type="Pfam" id="PF00400">
    <property type="entry name" value="WD40"/>
    <property type="match status" value="1"/>
</dbReference>
<gene>
    <name evidence="7" type="ORF">ACHKAR_02595</name>
</gene>
<keyword evidence="4" id="KW-0732">Signal</keyword>
<dbReference type="PROSITE" id="PS00678">
    <property type="entry name" value="WD_REPEATS_1"/>
    <property type="match status" value="1"/>
</dbReference>
<dbReference type="Pfam" id="PF13360">
    <property type="entry name" value="PQQ_2"/>
    <property type="match status" value="1"/>
</dbReference>
<dbReference type="SMART" id="SM00320">
    <property type="entry name" value="WD40"/>
    <property type="match status" value="7"/>
</dbReference>
<dbReference type="InterPro" id="IPR001680">
    <property type="entry name" value="WD40_rpt"/>
</dbReference>
<dbReference type="InterPro" id="IPR029030">
    <property type="entry name" value="Caspase-like_dom_sf"/>
</dbReference>
<feature type="signal peptide" evidence="4">
    <location>
        <begin position="1"/>
        <end position="18"/>
    </location>
</feature>
<evidence type="ECO:0000313" key="7">
    <source>
        <dbReference type="EMBL" id="MFH6982306.1"/>
    </source>
</evidence>
<keyword evidence="2" id="KW-0677">Repeat</keyword>
<dbReference type="Gene3D" id="3.40.50.1460">
    <property type="match status" value="1"/>
</dbReference>
<feature type="domain" description="Pyrrolo-quinoline quinone repeat" evidence="6">
    <location>
        <begin position="54"/>
        <end position="199"/>
    </location>
</feature>
<dbReference type="InterPro" id="IPR019775">
    <property type="entry name" value="WD40_repeat_CS"/>
</dbReference>
<dbReference type="InterPro" id="IPR011600">
    <property type="entry name" value="Pept_C14_caspase"/>
</dbReference>
<evidence type="ECO:0000256" key="2">
    <source>
        <dbReference type="ARBA" id="ARBA00022737"/>
    </source>
</evidence>
<dbReference type="RefSeq" id="WP_395416049.1">
    <property type="nucleotide sequence ID" value="NZ_JBIPKE010000011.1"/>
</dbReference>
<feature type="repeat" description="WD" evidence="3">
    <location>
        <begin position="68"/>
        <end position="100"/>
    </location>
</feature>
<dbReference type="InterPro" id="IPR011047">
    <property type="entry name" value="Quinoprotein_ADH-like_sf"/>
</dbReference>
<comment type="caution">
    <text evidence="7">The sequence shown here is derived from an EMBL/GenBank/DDBJ whole genome shotgun (WGS) entry which is preliminary data.</text>
</comment>
<feature type="repeat" description="WD" evidence="3">
    <location>
        <begin position="27"/>
        <end position="68"/>
    </location>
</feature>
<evidence type="ECO:0000259" key="5">
    <source>
        <dbReference type="Pfam" id="PF00656"/>
    </source>
</evidence>
<feature type="repeat" description="WD" evidence="3">
    <location>
        <begin position="580"/>
        <end position="619"/>
    </location>
</feature>
<dbReference type="Gene3D" id="2.130.10.10">
    <property type="entry name" value="YVTN repeat-like/Quinoprotein amine dehydrogenase"/>
    <property type="match status" value="3"/>
</dbReference>